<name>A0A6I3LPZ2_9FLAO</name>
<dbReference type="EMBL" id="WMJX01000013">
    <property type="protein sequence ID" value="MTG98035.1"/>
    <property type="molecule type" value="Genomic_DNA"/>
</dbReference>
<dbReference type="AlphaFoldDB" id="A0A6I3LPZ2"/>
<dbReference type="Proteomes" id="UP000438760">
    <property type="component" value="Unassembled WGS sequence"/>
</dbReference>
<comment type="caution">
    <text evidence="1">The sequence shown here is derived from an EMBL/GenBank/DDBJ whole genome shotgun (WGS) entry which is preliminary data.</text>
</comment>
<dbReference type="OrthoDB" id="1448607at2"/>
<keyword evidence="2" id="KW-1185">Reference proteome</keyword>
<sequence length="217" mass="24912">MKKILGLLLVIAACIACENDTKNSDPGLQAYTNNEEYKEAVKYEKWKPERMTAYIANENVLYIMGETDSTSYVMKVPYSPSLFGKTIKLEEYRKVENGGKQANIQFDNRESTKDDAYAYYRVKSKSSLDETFALYVTRGIDKNKNEVEMGEVYFAPEADQIPGTISGTFFANLIKEDLDETQQKNFTEKQKEEHAALQNTKIFQEGVFFRIPLELPR</sequence>
<dbReference type="RefSeq" id="WP_155092070.1">
    <property type="nucleotide sequence ID" value="NZ_CP102754.1"/>
</dbReference>
<protein>
    <submittedName>
        <fullName evidence="1">Uncharacterized protein</fullName>
    </submittedName>
</protein>
<evidence type="ECO:0000313" key="1">
    <source>
        <dbReference type="EMBL" id="MTG98035.1"/>
    </source>
</evidence>
<gene>
    <name evidence="1" type="ORF">GJV76_07800</name>
</gene>
<reference evidence="1 2" key="1">
    <citation type="submission" date="2019-11" db="EMBL/GenBank/DDBJ databases">
        <title>Genome of Strain BIT-d1.</title>
        <authorList>
            <person name="Yang Y."/>
        </authorList>
    </citation>
    <scope>NUCLEOTIDE SEQUENCE [LARGE SCALE GENOMIC DNA]</scope>
    <source>
        <strain evidence="1 2">BIT-d1</strain>
    </source>
</reference>
<accession>A0A6I3LPZ2</accession>
<evidence type="ECO:0000313" key="2">
    <source>
        <dbReference type="Proteomes" id="UP000438760"/>
    </source>
</evidence>
<organism evidence="1 2">
    <name type="scientific">Myroides albus</name>
    <dbReference type="NCBI Taxonomy" id="2562892"/>
    <lineage>
        <taxon>Bacteria</taxon>
        <taxon>Pseudomonadati</taxon>
        <taxon>Bacteroidota</taxon>
        <taxon>Flavobacteriia</taxon>
        <taxon>Flavobacteriales</taxon>
        <taxon>Flavobacteriaceae</taxon>
        <taxon>Myroides</taxon>
    </lineage>
</organism>
<proteinExistence type="predicted"/>